<keyword evidence="2" id="KW-0812">Transmembrane</keyword>
<dbReference type="OrthoDB" id="5294582at2"/>
<comment type="caution">
    <text evidence="4">The sequence shown here is derived from an EMBL/GenBank/DDBJ whole genome shotgun (WGS) entry which is preliminary data.</text>
</comment>
<feature type="compositionally biased region" description="Basic and acidic residues" evidence="1">
    <location>
        <begin position="212"/>
        <end position="228"/>
    </location>
</feature>
<dbReference type="InterPro" id="IPR021834">
    <property type="entry name" value="DUF3426"/>
</dbReference>
<protein>
    <submittedName>
        <fullName evidence="4">DUF3426 domain-containing protein</fullName>
    </submittedName>
</protein>
<proteinExistence type="predicted"/>
<evidence type="ECO:0000259" key="3">
    <source>
        <dbReference type="Pfam" id="PF13719"/>
    </source>
</evidence>
<feature type="region of interest" description="Disordered" evidence="1">
    <location>
        <begin position="103"/>
        <end position="362"/>
    </location>
</feature>
<feature type="domain" description="Zinc finger/thioredoxin putative" evidence="3">
    <location>
        <begin position="5"/>
        <end position="41"/>
    </location>
</feature>
<name>A0A7V7GU18_9GAMM</name>
<gene>
    <name evidence="4" type="ORF">DT594_08075</name>
</gene>
<evidence type="ECO:0000256" key="2">
    <source>
        <dbReference type="SAM" id="Phobius"/>
    </source>
</evidence>
<feature type="compositionally biased region" description="Low complexity" evidence="1">
    <location>
        <begin position="183"/>
        <end position="195"/>
    </location>
</feature>
<organism evidence="4 5">
    <name type="scientific">Halopseudomonas laoshanensis</name>
    <dbReference type="NCBI Taxonomy" id="2268758"/>
    <lineage>
        <taxon>Bacteria</taxon>
        <taxon>Pseudomonadati</taxon>
        <taxon>Pseudomonadota</taxon>
        <taxon>Gammaproteobacteria</taxon>
        <taxon>Pseudomonadales</taxon>
        <taxon>Pseudomonadaceae</taxon>
        <taxon>Halopseudomonas</taxon>
    </lineage>
</organism>
<keyword evidence="5" id="KW-1185">Reference proteome</keyword>
<dbReference type="Pfam" id="PF13719">
    <property type="entry name" value="Zn_ribbon_5"/>
    <property type="match status" value="1"/>
</dbReference>
<accession>A0A7V7GU18</accession>
<feature type="transmembrane region" description="Helical" evidence="2">
    <location>
        <begin position="387"/>
        <end position="410"/>
    </location>
</feature>
<reference evidence="4 5" key="1">
    <citation type="submission" date="2018-07" db="EMBL/GenBank/DDBJ databases">
        <title>Pseudomonas laoshanensis sp. nov., isolated from soil.</title>
        <authorList>
            <person name="Sun J."/>
            <person name="Yu L."/>
            <person name="Wang M."/>
            <person name="Zhang C."/>
        </authorList>
    </citation>
    <scope>NUCLEOTIDE SEQUENCE [LARGE SCALE GENOMIC DNA]</scope>
    <source>
        <strain evidence="4 5">Y22</strain>
    </source>
</reference>
<evidence type="ECO:0000313" key="4">
    <source>
        <dbReference type="EMBL" id="KAA0694828.1"/>
    </source>
</evidence>
<keyword evidence="2" id="KW-0472">Membrane</keyword>
<dbReference type="InterPro" id="IPR011723">
    <property type="entry name" value="Znf/thioredoxin_put"/>
</dbReference>
<dbReference type="AlphaFoldDB" id="A0A7V7GU18"/>
<dbReference type="Proteomes" id="UP000463138">
    <property type="component" value="Unassembled WGS sequence"/>
</dbReference>
<dbReference type="NCBIfam" id="TIGR02098">
    <property type="entry name" value="MJ0042_CXXC"/>
    <property type="match status" value="1"/>
</dbReference>
<keyword evidence="2" id="KW-1133">Transmembrane helix</keyword>
<feature type="compositionally biased region" description="Pro residues" evidence="1">
    <location>
        <begin position="51"/>
        <end position="68"/>
    </location>
</feature>
<dbReference type="EMBL" id="QOVF01000002">
    <property type="protein sequence ID" value="KAA0694828.1"/>
    <property type="molecule type" value="Genomic_DNA"/>
</dbReference>
<sequence>MNEMLVAQCPHCQTRFRLSQDHLQAAAGNVRCGACLKVFDASAQINSAEPEPSPAPDAAKTPPPPPAAGEPGSGRQGTLLIHDDLELDDLDLEALGLDESILEEINPDARTTHSEPEHPTTEPSADISPAAAPSSASIDPEVNAPEPVEPTDNDATDVFVGEHSDEEIQLLAEPEPFSEPLWDDAPATDDQAAADEPPRADPQNNWTPTDADIDRAFEFDSARDKPDAWDLDFNLDNDLADKPPYTANSSDPLDDIELHEAFRNAASSRDFAPRPLPPEPLPTDDRKPDPFDMDSPPSIGPLSAAPPEQGIFLRDQPFLLPNPEPRAKRPQPSEEAPAPTAKRAPQERREPSLDSTGFGDDLQLPELIDEPLYLDDRPRARRPRRQWLWTLLSIIAALALLGQVATYNYAALAHNERTRPIMEQVCFLAGCQLPARVNIDLIRSSNLVVRPHSDFPNALAIDVILYNRADFAQPFPVLRMTFSDLAGREISSKLFQPVEYLGGELAGTTLMPPQTPVHVGLSMLDPGSNVASYNLDFLSP</sequence>
<feature type="compositionally biased region" description="Basic and acidic residues" evidence="1">
    <location>
        <begin position="110"/>
        <end position="120"/>
    </location>
</feature>
<dbReference type="Pfam" id="PF11906">
    <property type="entry name" value="DUF3426"/>
    <property type="match status" value="1"/>
</dbReference>
<dbReference type="RefSeq" id="WP_149332215.1">
    <property type="nucleotide sequence ID" value="NZ_QOVF01000002.1"/>
</dbReference>
<feature type="region of interest" description="Disordered" evidence="1">
    <location>
        <begin position="46"/>
        <end position="82"/>
    </location>
</feature>
<evidence type="ECO:0000256" key="1">
    <source>
        <dbReference type="SAM" id="MobiDB-lite"/>
    </source>
</evidence>
<feature type="compositionally biased region" description="Low complexity" evidence="1">
    <location>
        <begin position="121"/>
        <end position="140"/>
    </location>
</feature>
<evidence type="ECO:0000313" key="5">
    <source>
        <dbReference type="Proteomes" id="UP000463138"/>
    </source>
</evidence>